<dbReference type="EMBL" id="KN837131">
    <property type="protein sequence ID" value="KIJ42222.1"/>
    <property type="molecule type" value="Genomic_DNA"/>
</dbReference>
<proteinExistence type="predicted"/>
<keyword evidence="3" id="KW-1185">Reference proteome</keyword>
<reference evidence="2 3" key="1">
    <citation type="submission" date="2014-06" db="EMBL/GenBank/DDBJ databases">
        <title>Evolutionary Origins and Diversification of the Mycorrhizal Mutualists.</title>
        <authorList>
            <consortium name="DOE Joint Genome Institute"/>
            <consortium name="Mycorrhizal Genomics Consortium"/>
            <person name="Kohler A."/>
            <person name="Kuo A."/>
            <person name="Nagy L.G."/>
            <person name="Floudas D."/>
            <person name="Copeland A."/>
            <person name="Barry K.W."/>
            <person name="Cichocki N."/>
            <person name="Veneault-Fourrey C."/>
            <person name="LaButti K."/>
            <person name="Lindquist E.A."/>
            <person name="Lipzen A."/>
            <person name="Lundell T."/>
            <person name="Morin E."/>
            <person name="Murat C."/>
            <person name="Riley R."/>
            <person name="Ohm R."/>
            <person name="Sun H."/>
            <person name="Tunlid A."/>
            <person name="Henrissat B."/>
            <person name="Grigoriev I.V."/>
            <person name="Hibbett D.S."/>
            <person name="Martin F."/>
        </authorList>
    </citation>
    <scope>NUCLEOTIDE SEQUENCE [LARGE SCALE GENOMIC DNA]</scope>
    <source>
        <strain evidence="2 3">SS14</strain>
    </source>
</reference>
<evidence type="ECO:0000313" key="2">
    <source>
        <dbReference type="EMBL" id="KIJ42222.1"/>
    </source>
</evidence>
<protein>
    <submittedName>
        <fullName evidence="2">Uncharacterized protein</fullName>
    </submittedName>
</protein>
<dbReference type="Proteomes" id="UP000054279">
    <property type="component" value="Unassembled WGS sequence"/>
</dbReference>
<dbReference type="HOGENOM" id="CLU_1497159_0_0_1"/>
<accession>A0A0C9VKK8</accession>
<evidence type="ECO:0000313" key="3">
    <source>
        <dbReference type="Proteomes" id="UP000054279"/>
    </source>
</evidence>
<dbReference type="AlphaFoldDB" id="A0A0C9VKK8"/>
<feature type="region of interest" description="Disordered" evidence="1">
    <location>
        <begin position="42"/>
        <end position="65"/>
    </location>
</feature>
<organism evidence="2 3">
    <name type="scientific">Sphaerobolus stellatus (strain SS14)</name>
    <dbReference type="NCBI Taxonomy" id="990650"/>
    <lineage>
        <taxon>Eukaryota</taxon>
        <taxon>Fungi</taxon>
        <taxon>Dikarya</taxon>
        <taxon>Basidiomycota</taxon>
        <taxon>Agaricomycotina</taxon>
        <taxon>Agaricomycetes</taxon>
        <taxon>Phallomycetidae</taxon>
        <taxon>Geastrales</taxon>
        <taxon>Sphaerobolaceae</taxon>
        <taxon>Sphaerobolus</taxon>
    </lineage>
</organism>
<sequence length="180" mass="18727">MDLEIGGVLDMELEAGIGGPTLDSGSSTSTIDAAQATANVTTVDTNNSAAGTDNSTTTNDPTNMNDATLDILTATDSRDDSAATDTTDTLISMDGETDVGFEDTAMVTDDAAATSTADSTAADSSTDVPEKHHVNSAHFRYNSKQWRCQNQTANDNVDTTQIATDNSTKALGIIDWCSCN</sequence>
<name>A0A0C9VKK8_SPHS4</name>
<evidence type="ECO:0000256" key="1">
    <source>
        <dbReference type="SAM" id="MobiDB-lite"/>
    </source>
</evidence>
<gene>
    <name evidence="2" type="ORF">M422DRAFT_48274</name>
</gene>